<dbReference type="RefSeq" id="WP_377066063.1">
    <property type="nucleotide sequence ID" value="NZ_JBHSJJ010000010.1"/>
</dbReference>
<dbReference type="Proteomes" id="UP001595818">
    <property type="component" value="Unassembled WGS sequence"/>
</dbReference>
<reference evidence="2" key="1">
    <citation type="journal article" date="2019" name="Int. J. Syst. Evol. Microbiol.">
        <title>The Global Catalogue of Microorganisms (GCM) 10K type strain sequencing project: providing services to taxonomists for standard genome sequencing and annotation.</title>
        <authorList>
            <consortium name="The Broad Institute Genomics Platform"/>
            <consortium name="The Broad Institute Genome Sequencing Center for Infectious Disease"/>
            <person name="Wu L."/>
            <person name="Ma J."/>
        </authorList>
    </citation>
    <scope>NUCLEOTIDE SEQUENCE [LARGE SCALE GENOMIC DNA]</scope>
    <source>
        <strain evidence="2">CGMCC 4.7466</strain>
    </source>
</reference>
<sequence length="88" mass="10027">MPTQKKSLAIQIKSVFDQKKSLINRYGLYGLSNTGMIAARLIESSDNQILKQKIKEDSVTNILLEYGYSNNIEAMEYVVSLVNQEFNH</sequence>
<evidence type="ECO:0000313" key="2">
    <source>
        <dbReference type="Proteomes" id="UP001595818"/>
    </source>
</evidence>
<comment type="caution">
    <text evidence="1">The sequence shown here is derived from an EMBL/GenBank/DDBJ whole genome shotgun (WGS) entry which is preliminary data.</text>
</comment>
<name>A0ABV9T4F1_9BACT</name>
<proteinExistence type="predicted"/>
<evidence type="ECO:0000313" key="1">
    <source>
        <dbReference type="EMBL" id="MFC4873323.1"/>
    </source>
</evidence>
<protein>
    <submittedName>
        <fullName evidence="1">Uncharacterized protein</fullName>
    </submittedName>
</protein>
<keyword evidence="2" id="KW-1185">Reference proteome</keyword>
<organism evidence="1 2">
    <name type="scientific">Negadavirga shengliensis</name>
    <dbReference type="NCBI Taxonomy" id="1389218"/>
    <lineage>
        <taxon>Bacteria</taxon>
        <taxon>Pseudomonadati</taxon>
        <taxon>Bacteroidota</taxon>
        <taxon>Cytophagia</taxon>
        <taxon>Cytophagales</taxon>
        <taxon>Cyclobacteriaceae</taxon>
        <taxon>Negadavirga</taxon>
    </lineage>
</organism>
<accession>A0ABV9T4F1</accession>
<dbReference type="EMBL" id="JBHSJJ010000010">
    <property type="protein sequence ID" value="MFC4873323.1"/>
    <property type="molecule type" value="Genomic_DNA"/>
</dbReference>
<gene>
    <name evidence="1" type="ORF">ACFPFU_16600</name>
</gene>